<evidence type="ECO:0000313" key="1">
    <source>
        <dbReference type="EMBL" id="ADN18235.1"/>
    </source>
</evidence>
<geneLocation type="plasmid" evidence="1 2">
    <name>Cy782202</name>
</geneLocation>
<dbReference type="HOGENOM" id="CLU_2896571_0_0_3"/>
<evidence type="ECO:0000313" key="2">
    <source>
        <dbReference type="Proteomes" id="UP000008206"/>
    </source>
</evidence>
<proteinExistence type="predicted"/>
<organism evidence="1 2">
    <name type="scientific">Gloeothece verrucosa (strain PCC 7822)</name>
    <name type="common">Cyanothece sp. (strain PCC 7822)</name>
    <dbReference type="NCBI Taxonomy" id="497965"/>
    <lineage>
        <taxon>Bacteria</taxon>
        <taxon>Bacillati</taxon>
        <taxon>Cyanobacteriota</taxon>
        <taxon>Cyanophyceae</taxon>
        <taxon>Oscillatoriophycideae</taxon>
        <taxon>Chroococcales</taxon>
        <taxon>Aphanothecaceae</taxon>
        <taxon>Gloeothece</taxon>
        <taxon>Gloeothece verrucosa</taxon>
    </lineage>
</organism>
<protein>
    <submittedName>
        <fullName evidence="1">Uncharacterized protein</fullName>
    </submittedName>
</protein>
<keyword evidence="1" id="KW-0614">Plasmid</keyword>
<keyword evidence="2" id="KW-1185">Reference proteome</keyword>
<sequence>MLTVLSPTSINSERDYLVVLSSSSSQRRVSVTWDEGVEIDWVDWLEAYNQFESEKFELVEII</sequence>
<dbReference type="EMBL" id="CP002200">
    <property type="protein sequence ID" value="ADN18235.1"/>
    <property type="molecule type" value="Genomic_DNA"/>
</dbReference>
<dbReference type="AlphaFoldDB" id="E0UMQ5"/>
<accession>E0UMQ5</accession>
<gene>
    <name evidence="1" type="ordered locus">Cyan7822_6452</name>
</gene>
<dbReference type="KEGG" id="cyj:Cyan7822_6452"/>
<reference evidence="2" key="1">
    <citation type="journal article" date="2011" name="MBio">
        <title>Novel metabolic attributes of the genus Cyanothece, comprising a group of unicellular nitrogen-fixing Cyanobacteria.</title>
        <authorList>
            <person name="Bandyopadhyay A."/>
            <person name="Elvitigala T."/>
            <person name="Welsh E."/>
            <person name="Stockel J."/>
            <person name="Liberton M."/>
            <person name="Min H."/>
            <person name="Sherman L.A."/>
            <person name="Pakrasi H.B."/>
        </authorList>
    </citation>
    <scope>NUCLEOTIDE SEQUENCE [LARGE SCALE GENOMIC DNA]</scope>
    <source>
        <strain evidence="2">PCC 7822</strain>
        <plasmid evidence="2">Cy782202</plasmid>
    </source>
</reference>
<dbReference type="RefSeq" id="WP_013334981.1">
    <property type="nucleotide sequence ID" value="NC_014534.1"/>
</dbReference>
<dbReference type="Proteomes" id="UP000008206">
    <property type="component" value="Plasmid Cy782202"/>
</dbReference>
<name>E0UMQ5_GLOV7</name>